<dbReference type="CDD" id="cd00713">
    <property type="entry name" value="GltS"/>
    <property type="match status" value="1"/>
</dbReference>
<dbReference type="PANTHER" id="PTHR11938:SF133">
    <property type="entry name" value="GLUTAMATE SYNTHASE (NADH)"/>
    <property type="match status" value="1"/>
</dbReference>
<evidence type="ECO:0000256" key="12">
    <source>
        <dbReference type="ARBA" id="ARBA00023002"/>
    </source>
</evidence>
<evidence type="ECO:0000256" key="4">
    <source>
        <dbReference type="ARBA" id="ARBA00009716"/>
    </source>
</evidence>
<dbReference type="CDD" id="cd02808">
    <property type="entry name" value="GltS_FMN"/>
    <property type="match status" value="1"/>
</dbReference>
<dbReference type="Pfam" id="PF00310">
    <property type="entry name" value="GATase_2"/>
    <property type="match status" value="1"/>
</dbReference>
<dbReference type="STRING" id="1434232.MAIT1_03874"/>
<dbReference type="GO" id="GO:0006537">
    <property type="term" value="P:glutamate biosynthetic process"/>
    <property type="evidence" value="ECO:0007669"/>
    <property type="project" value="UniProtKB-KW"/>
</dbReference>
<organism evidence="22 23">
    <name type="scientific">Magnetofaba australis IT-1</name>
    <dbReference type="NCBI Taxonomy" id="1434232"/>
    <lineage>
        <taxon>Bacteria</taxon>
        <taxon>Pseudomonadati</taxon>
        <taxon>Pseudomonadota</taxon>
        <taxon>Magnetococcia</taxon>
        <taxon>Magnetococcales</taxon>
        <taxon>Magnetococcaceae</taxon>
        <taxon>Magnetofaba</taxon>
    </lineage>
</organism>
<dbReference type="InterPro" id="IPR002932">
    <property type="entry name" value="Glu_synthdom"/>
</dbReference>
<keyword evidence="10" id="KW-0274">FAD</keyword>
<evidence type="ECO:0000256" key="5">
    <source>
        <dbReference type="ARBA" id="ARBA00012079"/>
    </source>
</evidence>
<accession>A0A1Y2K8X1</accession>
<dbReference type="GO" id="GO:0046872">
    <property type="term" value="F:metal ion binding"/>
    <property type="evidence" value="ECO:0007669"/>
    <property type="project" value="UniProtKB-KW"/>
</dbReference>
<dbReference type="SUPFAM" id="SSF69336">
    <property type="entry name" value="Alpha subunit of glutamate synthase, C-terminal domain"/>
    <property type="match status" value="1"/>
</dbReference>
<dbReference type="GO" id="GO:0004355">
    <property type="term" value="F:glutamate synthase (NADPH) activity"/>
    <property type="evidence" value="ECO:0007669"/>
    <property type="project" value="UniProtKB-EC"/>
</dbReference>
<comment type="pathway">
    <text evidence="17">Amino-acid biosynthesis; L-glutamate biosynthesis via GLT pathway; L-glutamate from 2-oxoglutarate and L-glutamine (NADP(+) route): step 1/1.</text>
</comment>
<comment type="catalytic activity">
    <reaction evidence="18">
        <text>2 L-glutamate + NADP(+) = L-glutamine + 2-oxoglutarate + NADPH + H(+)</text>
        <dbReference type="Rhea" id="RHEA:15501"/>
        <dbReference type="ChEBI" id="CHEBI:15378"/>
        <dbReference type="ChEBI" id="CHEBI:16810"/>
        <dbReference type="ChEBI" id="CHEBI:29985"/>
        <dbReference type="ChEBI" id="CHEBI:57783"/>
        <dbReference type="ChEBI" id="CHEBI:58349"/>
        <dbReference type="ChEBI" id="CHEBI:58359"/>
        <dbReference type="EC" id="1.4.1.13"/>
    </reaction>
</comment>
<evidence type="ECO:0000256" key="3">
    <source>
        <dbReference type="ARBA" id="ARBA00001974"/>
    </source>
</evidence>
<dbReference type="GO" id="GO:0019676">
    <property type="term" value="P:ammonia assimilation cycle"/>
    <property type="evidence" value="ECO:0007669"/>
    <property type="project" value="TreeGrafter"/>
</dbReference>
<dbReference type="RefSeq" id="WP_085441152.1">
    <property type="nucleotide sequence ID" value="NZ_LVJN01000015.1"/>
</dbReference>
<keyword evidence="11" id="KW-0315">Glutamine amidotransferase</keyword>
<keyword evidence="15" id="KW-0314">Glutamate biosynthesis</keyword>
<dbReference type="Gene3D" id="3.60.20.10">
    <property type="entry name" value="Glutamine Phosphoribosylpyrophosphate, subunit 1, domain 1"/>
    <property type="match status" value="1"/>
</dbReference>
<comment type="cofactor">
    <cofactor evidence="1">
        <name>FMN</name>
        <dbReference type="ChEBI" id="CHEBI:58210"/>
    </cofactor>
</comment>
<evidence type="ECO:0000256" key="13">
    <source>
        <dbReference type="ARBA" id="ARBA00023004"/>
    </source>
</evidence>
<comment type="cofactor">
    <cofactor evidence="3">
        <name>FAD</name>
        <dbReference type="ChEBI" id="CHEBI:57692"/>
    </cofactor>
</comment>
<proteinExistence type="inferred from homology"/>
<keyword evidence="12" id="KW-0560">Oxidoreductase</keyword>
<keyword evidence="7" id="KW-0285">Flavoprotein</keyword>
<evidence type="ECO:0000313" key="22">
    <source>
        <dbReference type="EMBL" id="OSM07200.1"/>
    </source>
</evidence>
<evidence type="ECO:0000256" key="2">
    <source>
        <dbReference type="ARBA" id="ARBA00001927"/>
    </source>
</evidence>
<evidence type="ECO:0000256" key="1">
    <source>
        <dbReference type="ARBA" id="ARBA00001917"/>
    </source>
</evidence>
<dbReference type="FunFam" id="2.160.20.60:FF:000001">
    <property type="entry name" value="Glutamate synthase, large subunit"/>
    <property type="match status" value="1"/>
</dbReference>
<reference evidence="22 23" key="1">
    <citation type="journal article" date="2016" name="BMC Genomics">
        <title>Combined genomic and structural analyses of a cultured magnetotactic bacterium reveals its niche adaptation to a dynamic environment.</title>
        <authorList>
            <person name="Araujo A.C."/>
            <person name="Morillo V."/>
            <person name="Cypriano J."/>
            <person name="Teixeira L.C."/>
            <person name="Leao P."/>
            <person name="Lyra S."/>
            <person name="Almeida L.G."/>
            <person name="Bazylinski D.A."/>
            <person name="Vasconcellos A.T."/>
            <person name="Abreu F."/>
            <person name="Lins U."/>
        </authorList>
    </citation>
    <scope>NUCLEOTIDE SEQUENCE [LARGE SCALE GENOMIC DNA]</scope>
    <source>
        <strain evidence="22 23">IT-1</strain>
    </source>
</reference>
<dbReference type="Proteomes" id="UP000194003">
    <property type="component" value="Unassembled WGS sequence"/>
</dbReference>
<dbReference type="InterPro" id="IPR036485">
    <property type="entry name" value="Glu_synth_asu_C_sf"/>
</dbReference>
<dbReference type="Pfam" id="PF01493">
    <property type="entry name" value="GXGXG"/>
    <property type="match status" value="1"/>
</dbReference>
<feature type="domain" description="Glutamine amidotransferase type-2" evidence="21">
    <location>
        <begin position="22"/>
        <end position="424"/>
    </location>
</feature>
<evidence type="ECO:0000256" key="7">
    <source>
        <dbReference type="ARBA" id="ARBA00022630"/>
    </source>
</evidence>
<evidence type="ECO:0000256" key="20">
    <source>
        <dbReference type="ARBA" id="ARBA00079921"/>
    </source>
</evidence>
<evidence type="ECO:0000313" key="23">
    <source>
        <dbReference type="Proteomes" id="UP000194003"/>
    </source>
</evidence>
<keyword evidence="9" id="KW-0479">Metal-binding</keyword>
<dbReference type="PROSITE" id="PS51278">
    <property type="entry name" value="GATASE_TYPE_2"/>
    <property type="match status" value="1"/>
</dbReference>
<dbReference type="Pfam" id="PF04898">
    <property type="entry name" value="Glu_syn_central"/>
    <property type="match status" value="1"/>
</dbReference>
<dbReference type="InterPro" id="IPR013785">
    <property type="entry name" value="Aldolase_TIM"/>
</dbReference>
<gene>
    <name evidence="22" type="ORF">MAIT1_03874</name>
</gene>
<dbReference type="InterPro" id="IPR002489">
    <property type="entry name" value="Glu_synth_asu_C"/>
</dbReference>
<evidence type="ECO:0000256" key="15">
    <source>
        <dbReference type="ARBA" id="ARBA00023164"/>
    </source>
</evidence>
<dbReference type="InterPro" id="IPR029055">
    <property type="entry name" value="Ntn_hydrolases_N"/>
</dbReference>
<dbReference type="InterPro" id="IPR006982">
    <property type="entry name" value="Glu_synth_centr_N"/>
</dbReference>
<dbReference type="SUPFAM" id="SSF51395">
    <property type="entry name" value="FMN-linked oxidoreductases"/>
    <property type="match status" value="1"/>
</dbReference>
<dbReference type="PANTHER" id="PTHR11938">
    <property type="entry name" value="FAD NADPH DEHYDROGENASE/OXIDOREDUCTASE"/>
    <property type="match status" value="1"/>
</dbReference>
<dbReference type="FunFam" id="3.20.20.70:FF:000053">
    <property type="entry name" value="Glutamate synthase large subunit"/>
    <property type="match status" value="1"/>
</dbReference>
<protein>
    <recommendedName>
        <fullName evidence="19">Glutamate synthase [NADPH] large chain</fullName>
        <ecNumber evidence="5">1.4.1.13</ecNumber>
    </recommendedName>
    <alternativeName>
        <fullName evidence="20">Glutamate synthase subunit alpha</fullName>
    </alternativeName>
</protein>
<dbReference type="SUPFAM" id="SSF56235">
    <property type="entry name" value="N-terminal nucleophile aminohydrolases (Ntn hydrolases)"/>
    <property type="match status" value="1"/>
</dbReference>
<evidence type="ECO:0000256" key="14">
    <source>
        <dbReference type="ARBA" id="ARBA00023014"/>
    </source>
</evidence>
<evidence type="ECO:0000256" key="10">
    <source>
        <dbReference type="ARBA" id="ARBA00022827"/>
    </source>
</evidence>
<keyword evidence="8" id="KW-0288">FMN</keyword>
<dbReference type="CDD" id="cd00982">
    <property type="entry name" value="gltB_C"/>
    <property type="match status" value="1"/>
</dbReference>
<dbReference type="Gene3D" id="3.20.20.70">
    <property type="entry name" value="Aldolase class I"/>
    <property type="match status" value="2"/>
</dbReference>
<dbReference type="NCBIfam" id="NF008730">
    <property type="entry name" value="PRK11750.1"/>
    <property type="match status" value="1"/>
</dbReference>
<sequence>MTHPGLPNQQGLYDPRLEHDACGVGFVAHIKGQPSHEVVSMGLQLLENLTHRGAVGADPLTGDGAGILIQMPDTVLRDACRDLRIDLPPLGEYGVGMFFLPKDAGMQISIRRMAEQIVVEEGQVALGWRKVPINRTARIGYDAKETEPVIEQLIVGANNRPDDADDMWFERRLYVIRQRVENGVRGYAMQDLASFDLPSFSARTICYKGMFLAEQVGAYYEDLRNEELVSSFAMVHQRYSTNTFPTWGLAQPFRMICHNGEINTLRGNVNWMRAREQALSSPQWGEDIKKLFPIVPEGLSDSASFDRALEFLVLSGRSLTQAMMMMIPEAWENHQQMDPDRRAFYEYHASMMEPWDGPAAVCFTDGRSIGATLDRNGLRPARYQVTKGDLVVMASEAGTVTFPPEEIVFNGRLQPGRMFLIDMEQGAIIGDEEVKSGIVGEKPFRTWVEQGLIDLADLPEADAAPTEAEPLNALQQAFGYTEEDLQQMLLPMARSGGEPISSMGNDAALAVLSDRPKLLYNYFKQLFAQVTNPPVDPIREELVMSLYMQLGPVGNLLDETPEHVNRIRLQQPILSSAELARVMGVAQKGLKAKRFSTLIPAEIDPKSMDEAMTALFDQVTDAVDEEGINLIVLSDRGVCADKAPIPALLATAGVHHHLIRAGLRGKASIIVESGEPREVFHFALLVGYGANAVNPYMVESVIADLVDGEHLPAGLDAAEGFKNFVKAVDKGLLKIFSKMGISTLQSYCGAQIFEAIGLNRALVKRYFTGTVSRIEGCGIDTVTNESLRRHQRAYGDNVIYLNQLDVGGEYKWRADGERHMWTPETISLVQRATRENSYDTYKQFSRKIDEQSKALCTLRGMFKFKPPGKPVPLDEVEPAKEIVKRFVTGAMSYGSISKEAHETLAIAMNRIGGKSNTGEGGEDPERYKPRPNGDFARSAIKQVASGRFGVTSHYLANSDEMQIKIAQGAKPGEGGQLPGHKVNDVIAKTRGTTPGVSLISPPPHHDIYSIEDLAQLIFDLKNVNPDARVSVKLVAEVGVGTIAAGVSKAHADMILISGHDGGTGASPVSSIKHAGAPWELGLAETQQTLVLNDLRGRVRLQTDGQLRTGRDVVIAALLGAEEFGFATTPLVVEGCIMMRKCHLGTCPVGVATQDLELRKKFTGKPEHVINYFFYVANEAREVMAQLGFRSIDEMIGRVDCLETNEAIEHWKASGLDLSAILTKPDVPARIATRCTQSQDHGIDDVLDHKLLELAEIAFDTQEPIQIHLPIHNTDRTVGAMLGGEISKRFGAKGLPPDTIRCCFNGVAGQSFGAFNVAGVSLNLTGAGNDYVCKGMSGGRVVIRPNPKSDIVAEENIIAGNVLLYGATGGEAYFRGLVGERFAVRNSGAQAVCEGVGDHGCEYMTGGVVVVLGSTGRNFAAGMSGGVAYVLDEKGRFGDLCNRAMVELESVESDEDIQTLRRLIENHAKHTDSTVAARVLDDWKSMLGKFVKVMPAEYKRVLLEMKRKQQEKAVNG</sequence>
<keyword evidence="13" id="KW-0408">Iron</keyword>
<name>A0A1Y2K8X1_9PROT</name>
<dbReference type="InterPro" id="IPR050711">
    <property type="entry name" value="ET-N_metabolism_enzyme"/>
</dbReference>
<keyword evidence="23" id="KW-1185">Reference proteome</keyword>
<dbReference type="FunFam" id="3.20.20.70:FF:000031">
    <property type="entry name" value="Glutamate synthase 1 [NADH]"/>
    <property type="match status" value="1"/>
</dbReference>
<evidence type="ECO:0000256" key="6">
    <source>
        <dbReference type="ARBA" id="ARBA00022605"/>
    </source>
</evidence>
<evidence type="ECO:0000256" key="9">
    <source>
        <dbReference type="ARBA" id="ARBA00022723"/>
    </source>
</evidence>
<dbReference type="EMBL" id="LVJN01000015">
    <property type="protein sequence ID" value="OSM07200.1"/>
    <property type="molecule type" value="Genomic_DNA"/>
</dbReference>
<evidence type="ECO:0000256" key="18">
    <source>
        <dbReference type="ARBA" id="ARBA00048151"/>
    </source>
</evidence>
<evidence type="ECO:0000256" key="8">
    <source>
        <dbReference type="ARBA" id="ARBA00022643"/>
    </source>
</evidence>
<comment type="caution">
    <text evidence="22">The sequence shown here is derived from an EMBL/GenBank/DDBJ whole genome shotgun (WGS) entry which is preliminary data.</text>
</comment>
<keyword evidence="16" id="KW-0003">3Fe-4S</keyword>
<evidence type="ECO:0000256" key="16">
    <source>
        <dbReference type="ARBA" id="ARBA00023291"/>
    </source>
</evidence>
<keyword evidence="14" id="KW-0411">Iron-sulfur</keyword>
<dbReference type="FunFam" id="3.60.20.10:FF:000001">
    <property type="entry name" value="Glutamate synthase, large subunit"/>
    <property type="match status" value="1"/>
</dbReference>
<comment type="cofactor">
    <cofactor evidence="2">
        <name>[3Fe-4S] cluster</name>
        <dbReference type="ChEBI" id="CHEBI:21137"/>
    </cofactor>
</comment>
<dbReference type="Pfam" id="PF01645">
    <property type="entry name" value="Glu_synthase"/>
    <property type="match status" value="1"/>
</dbReference>
<dbReference type="Gene3D" id="2.160.20.60">
    <property type="entry name" value="Glutamate synthase, alpha subunit, C-terminal domain"/>
    <property type="match status" value="1"/>
</dbReference>
<dbReference type="OrthoDB" id="9758182at2"/>
<evidence type="ECO:0000256" key="19">
    <source>
        <dbReference type="ARBA" id="ARBA00072108"/>
    </source>
</evidence>
<dbReference type="EC" id="1.4.1.13" evidence="5"/>
<dbReference type="GO" id="GO:0051538">
    <property type="term" value="F:3 iron, 4 sulfur cluster binding"/>
    <property type="evidence" value="ECO:0007669"/>
    <property type="project" value="UniProtKB-KW"/>
</dbReference>
<keyword evidence="6" id="KW-0028">Amino-acid biosynthesis</keyword>
<evidence type="ECO:0000259" key="21">
    <source>
        <dbReference type="PROSITE" id="PS51278"/>
    </source>
</evidence>
<comment type="similarity">
    <text evidence="4">Belongs to the glutamate synthase family.</text>
</comment>
<evidence type="ECO:0000256" key="17">
    <source>
        <dbReference type="ARBA" id="ARBA00037898"/>
    </source>
</evidence>
<dbReference type="InterPro" id="IPR017932">
    <property type="entry name" value="GATase_2_dom"/>
</dbReference>
<evidence type="ECO:0000256" key="11">
    <source>
        <dbReference type="ARBA" id="ARBA00022962"/>
    </source>
</evidence>